<dbReference type="EMBL" id="JAFIQS010000007">
    <property type="protein sequence ID" value="KAG5167315.1"/>
    <property type="molecule type" value="Genomic_DNA"/>
</dbReference>
<evidence type="ECO:0000313" key="2">
    <source>
        <dbReference type="EMBL" id="KAG5167315.1"/>
    </source>
</evidence>
<dbReference type="Gene3D" id="2.60.120.260">
    <property type="entry name" value="Galactose-binding domain-like"/>
    <property type="match status" value="2"/>
</dbReference>
<dbReference type="AlphaFoldDB" id="A0A8H8CJI9"/>
<proteinExistence type="predicted"/>
<dbReference type="OrthoDB" id="3052647at2759"/>
<keyword evidence="1" id="KW-1133">Transmembrane helix</keyword>
<accession>A0A8H8CJI9</accession>
<keyword evidence="1" id="KW-0812">Transmembrane</keyword>
<protein>
    <submittedName>
        <fullName evidence="2">Uncharacterized protein</fullName>
    </submittedName>
</protein>
<comment type="caution">
    <text evidence="2">The sequence shown here is derived from an EMBL/GenBank/DDBJ whole genome shotgun (WGS) entry which is preliminary data.</text>
</comment>
<feature type="transmembrane region" description="Helical" evidence="1">
    <location>
        <begin position="310"/>
        <end position="332"/>
    </location>
</feature>
<sequence length="501" mass="54480">MTTRSIVVDDTDPRVQYSLGWFQDHGSQDTFGTFGPPYLSTLHGTTNGSLSFAFNGIKVSVIGTIDLGTPYPIFDCFLDNNNIGKAIGALSRENNLIICEKDRLVDGPHTLTVNATASNGQTFWFDSIRYVPSASVPLINEVIYVNPLDPALQYSNGWAQYFYGTANLVNMTRTFNSSVKFPFIGSSLSWYSLFPSGFPHSPTLGTYSVDDQNPVVFSLNSLAANSNTTLYNQEFFQTARYALGPHEITVTFLGNESTAPLSLNYLIIQNGTSALDNPSTVLTIPGPTLLPSSAKGKGDSTTDKSHTQGVIGGVVGAATVVIILSIAFYFIFNRRRRHKRHEQPNEGNSTAMIQPFCQFPGRRYVPVNHFHNTSVTASTRIAAVLHSVPTPVEAAMKASITSAPPPRSLSTELQSIGMYTADGPGQTSPINSLPTSIVHPPLMQRPLSALPRIPSENRPFPVPRPTQTVIHEDSGLRIPNFMAEDSSSNTIVEMPPLYTAN</sequence>
<name>A0A8H8CJI9_PSICU</name>
<gene>
    <name evidence="2" type="ORF">JR316_007663</name>
</gene>
<organism evidence="2">
    <name type="scientific">Psilocybe cubensis</name>
    <name type="common">Psychedelic mushroom</name>
    <name type="synonym">Stropharia cubensis</name>
    <dbReference type="NCBI Taxonomy" id="181762"/>
    <lineage>
        <taxon>Eukaryota</taxon>
        <taxon>Fungi</taxon>
        <taxon>Dikarya</taxon>
        <taxon>Basidiomycota</taxon>
        <taxon>Agaricomycotina</taxon>
        <taxon>Agaricomycetes</taxon>
        <taxon>Agaricomycetidae</taxon>
        <taxon>Agaricales</taxon>
        <taxon>Agaricineae</taxon>
        <taxon>Strophariaceae</taxon>
        <taxon>Psilocybe</taxon>
    </lineage>
</organism>
<keyword evidence="1" id="KW-0472">Membrane</keyword>
<evidence type="ECO:0000256" key="1">
    <source>
        <dbReference type="SAM" id="Phobius"/>
    </source>
</evidence>
<reference evidence="2" key="1">
    <citation type="submission" date="2021-02" db="EMBL/GenBank/DDBJ databases">
        <title>Psilocybe cubensis genome.</title>
        <authorList>
            <person name="Mckernan K.J."/>
            <person name="Crawford S."/>
            <person name="Trippe A."/>
            <person name="Kane L.T."/>
            <person name="Mclaughlin S."/>
        </authorList>
    </citation>
    <scope>NUCLEOTIDE SEQUENCE [LARGE SCALE GENOMIC DNA]</scope>
    <source>
        <strain evidence="2">MGC-MH-2018</strain>
    </source>
</reference>
<dbReference type="CDD" id="cd12087">
    <property type="entry name" value="TM_EGFR-like"/>
    <property type="match status" value="1"/>
</dbReference>